<reference evidence="2" key="1">
    <citation type="submission" date="2020-06" db="EMBL/GenBank/DDBJ databases">
        <title>Unique genomic features of the anaerobic methanotrophic archaea.</title>
        <authorList>
            <person name="Chadwick G.L."/>
            <person name="Skennerton C.T."/>
            <person name="Laso-Perez R."/>
            <person name="Leu A.O."/>
            <person name="Speth D.R."/>
            <person name="Yu H."/>
            <person name="Morgan-Lang C."/>
            <person name="Hatzenpichler R."/>
            <person name="Goudeau D."/>
            <person name="Malmstrom R."/>
            <person name="Brazelton W.J."/>
            <person name="Woyke T."/>
            <person name="Hallam S.J."/>
            <person name="Tyson G.W."/>
            <person name="Wegener G."/>
            <person name="Boetius A."/>
            <person name="Orphan V."/>
        </authorList>
    </citation>
    <scope>NUCLEOTIDE SEQUENCE</scope>
</reference>
<proteinExistence type="predicted"/>
<dbReference type="SUPFAM" id="SSF46785">
    <property type="entry name" value="Winged helix' DNA-binding domain"/>
    <property type="match status" value="1"/>
</dbReference>
<dbReference type="AlphaFoldDB" id="A0A7G9Z5C6"/>
<dbReference type="PANTHER" id="PTHR33169">
    <property type="entry name" value="PADR-FAMILY TRANSCRIPTIONAL REGULATOR"/>
    <property type="match status" value="1"/>
</dbReference>
<evidence type="ECO:0000259" key="1">
    <source>
        <dbReference type="Pfam" id="PF03551"/>
    </source>
</evidence>
<evidence type="ECO:0000313" key="2">
    <source>
        <dbReference type="EMBL" id="QNO55460.1"/>
    </source>
</evidence>
<dbReference type="InterPro" id="IPR036388">
    <property type="entry name" value="WH-like_DNA-bd_sf"/>
</dbReference>
<organism evidence="2">
    <name type="scientific">Candidatus Methanophaga sp. ANME-1 ERB7</name>
    <dbReference type="NCBI Taxonomy" id="2759913"/>
    <lineage>
        <taxon>Archaea</taxon>
        <taxon>Methanobacteriati</taxon>
        <taxon>Methanobacteriota</taxon>
        <taxon>Stenosarchaea group</taxon>
        <taxon>Methanomicrobia</taxon>
        <taxon>Candidatus Methanophagales</taxon>
        <taxon>Candidatus Methanophagaceae</taxon>
        <taxon>Candidatus Methanophaga</taxon>
    </lineage>
</organism>
<protein>
    <recommendedName>
        <fullName evidence="1">Transcription regulator PadR N-terminal domain-containing protein</fullName>
    </recommendedName>
</protein>
<dbReference type="InterPro" id="IPR052509">
    <property type="entry name" value="Metal_resp_DNA-bind_regulator"/>
</dbReference>
<dbReference type="PANTHER" id="PTHR33169:SF14">
    <property type="entry name" value="TRANSCRIPTIONAL REGULATOR RV3488"/>
    <property type="match status" value="1"/>
</dbReference>
<dbReference type="Gene3D" id="1.10.10.10">
    <property type="entry name" value="Winged helix-like DNA-binding domain superfamily/Winged helix DNA-binding domain"/>
    <property type="match status" value="1"/>
</dbReference>
<accession>A0A7G9Z5C6</accession>
<dbReference type="InterPro" id="IPR036390">
    <property type="entry name" value="WH_DNA-bd_sf"/>
</dbReference>
<sequence length="109" mass="12613">MLYRLTISLNNTMMRNIFLGFIRIHILHHANEGEIFGVAIMDELRRHGYSISAGTLYPILHSLEAEGYLTRRNNVVNGKVRKYYRITEKGVNALEEAKPKIKELVEEVL</sequence>
<gene>
    <name evidence="2" type="ORF">DEIOECNE_00010</name>
</gene>
<name>A0A7G9Z5C6_9EURY</name>
<feature type="domain" description="Transcription regulator PadR N-terminal" evidence="1">
    <location>
        <begin position="26"/>
        <end position="96"/>
    </location>
</feature>
<dbReference type="EMBL" id="MT631615">
    <property type="protein sequence ID" value="QNO55460.1"/>
    <property type="molecule type" value="Genomic_DNA"/>
</dbReference>
<dbReference type="InterPro" id="IPR005149">
    <property type="entry name" value="Tscrpt_reg_PadR_N"/>
</dbReference>
<dbReference type="Pfam" id="PF03551">
    <property type="entry name" value="PadR"/>
    <property type="match status" value="1"/>
</dbReference>